<dbReference type="CDD" id="cd00085">
    <property type="entry name" value="HNHc"/>
    <property type="match status" value="1"/>
</dbReference>
<evidence type="ECO:0000313" key="3">
    <source>
        <dbReference type="EMBL" id="MBM9466888.1"/>
    </source>
</evidence>
<dbReference type="SMART" id="SM00507">
    <property type="entry name" value="HNHc"/>
    <property type="match status" value="1"/>
</dbReference>
<comment type="similarity">
    <text evidence="1">Belongs to the Rv1128c/1148c/1588c/1702c/1945/3466 family.</text>
</comment>
<dbReference type="InterPro" id="IPR002711">
    <property type="entry name" value="HNH"/>
</dbReference>
<dbReference type="RefSeq" id="WP_205259834.1">
    <property type="nucleotide sequence ID" value="NZ_JAERWK010000008.1"/>
</dbReference>
<proteinExistence type="inferred from homology"/>
<dbReference type="Pfam" id="PF01844">
    <property type="entry name" value="HNH"/>
    <property type="match status" value="1"/>
</dbReference>
<accession>A0A938YC28</accession>
<dbReference type="InterPro" id="IPR003615">
    <property type="entry name" value="HNH_nuc"/>
</dbReference>
<evidence type="ECO:0000313" key="4">
    <source>
        <dbReference type="Proteomes" id="UP000663792"/>
    </source>
</evidence>
<protein>
    <submittedName>
        <fullName evidence="3">DUF222 domain-containing protein</fullName>
    </submittedName>
</protein>
<evidence type="ECO:0000259" key="2">
    <source>
        <dbReference type="SMART" id="SM00507"/>
    </source>
</evidence>
<dbReference type="GO" id="GO:0004519">
    <property type="term" value="F:endonuclease activity"/>
    <property type="evidence" value="ECO:0007669"/>
    <property type="project" value="InterPro"/>
</dbReference>
<organism evidence="3 4">
    <name type="scientific">Nakamurella leprariae</name>
    <dbReference type="NCBI Taxonomy" id="2803911"/>
    <lineage>
        <taxon>Bacteria</taxon>
        <taxon>Bacillati</taxon>
        <taxon>Actinomycetota</taxon>
        <taxon>Actinomycetes</taxon>
        <taxon>Nakamurellales</taxon>
        <taxon>Nakamurellaceae</taxon>
        <taxon>Nakamurella</taxon>
    </lineage>
</organism>
<dbReference type="GO" id="GO:0008270">
    <property type="term" value="F:zinc ion binding"/>
    <property type="evidence" value="ECO:0007669"/>
    <property type="project" value="InterPro"/>
</dbReference>
<dbReference type="Gene3D" id="1.10.30.50">
    <property type="match status" value="1"/>
</dbReference>
<sequence>MSDAGADLDLSDEEWDAALSVMWQSAPVRRRARPAVLAPTPPPLLVAPAPEPDEPLEQLEARITAMAGSLAAGTCAWLELIARFHARRGWVQWGIKSCAHWLAWSCSVSSGVAREYVRVALALTELPLLRAEFAVGRLTWSKVRAVTRVAGRVDERVLVEQALRQTASQLERTVRGFRLADGAVLRQQAARRARWRWDEDGMLVLTARLPADEGAVLLAALEQAEHALLDDSPPAALDAARATDPVDALVSVAHAALAAGPVDTSGDDRHLVVVHADAAVLAETAHPAGDVAQIEDGIGIGRATAQRLACDASLLAVLHSAVPGEELRIGRRTRKISPAQRRALRIRDGGCRFPGCARRRHLQAHHVRHWLHGGRTDLDNLVLLCRTHHMLLHEAGFAVELAPDPAPDLRQHWRFRRPDGQIVLAAPALASGPDLPVIASDAVVPIGRGAGFSLADSVGVLCRAVPA</sequence>
<dbReference type="GO" id="GO:0003676">
    <property type="term" value="F:nucleic acid binding"/>
    <property type="evidence" value="ECO:0007669"/>
    <property type="project" value="InterPro"/>
</dbReference>
<gene>
    <name evidence="3" type="ORF">JL106_06280</name>
</gene>
<dbReference type="EMBL" id="JAERWK010000008">
    <property type="protein sequence ID" value="MBM9466888.1"/>
    <property type="molecule type" value="Genomic_DNA"/>
</dbReference>
<evidence type="ECO:0000256" key="1">
    <source>
        <dbReference type="ARBA" id="ARBA00023450"/>
    </source>
</evidence>
<dbReference type="AlphaFoldDB" id="A0A938YC28"/>
<reference evidence="3" key="1">
    <citation type="submission" date="2021-01" db="EMBL/GenBank/DDBJ databases">
        <title>YIM 132084 draft genome.</title>
        <authorList>
            <person name="An D."/>
        </authorList>
    </citation>
    <scope>NUCLEOTIDE SEQUENCE</scope>
    <source>
        <strain evidence="3">YIM 132084</strain>
    </source>
</reference>
<dbReference type="Pfam" id="PF02720">
    <property type="entry name" value="DUF222"/>
    <property type="match status" value="1"/>
</dbReference>
<feature type="domain" description="HNH nuclease" evidence="2">
    <location>
        <begin position="339"/>
        <end position="390"/>
    </location>
</feature>
<dbReference type="InterPro" id="IPR003870">
    <property type="entry name" value="DUF222"/>
</dbReference>
<comment type="caution">
    <text evidence="3">The sequence shown here is derived from an EMBL/GenBank/DDBJ whole genome shotgun (WGS) entry which is preliminary data.</text>
</comment>
<dbReference type="Proteomes" id="UP000663792">
    <property type="component" value="Unassembled WGS sequence"/>
</dbReference>
<name>A0A938YC28_9ACTN</name>
<keyword evidence="4" id="KW-1185">Reference proteome</keyword>